<organism evidence="3 4">
    <name type="scientific">Arabidopsis thaliana</name>
    <name type="common">Mouse-ear cress</name>
    <dbReference type="NCBI Taxonomy" id="3702"/>
    <lineage>
        <taxon>Eukaryota</taxon>
        <taxon>Viridiplantae</taxon>
        <taxon>Streptophyta</taxon>
        <taxon>Embryophyta</taxon>
        <taxon>Tracheophyta</taxon>
        <taxon>Spermatophyta</taxon>
        <taxon>Magnoliopsida</taxon>
        <taxon>eudicotyledons</taxon>
        <taxon>Gunneridae</taxon>
        <taxon>Pentapetalae</taxon>
        <taxon>rosids</taxon>
        <taxon>malvids</taxon>
        <taxon>Brassicales</taxon>
        <taxon>Brassicaceae</taxon>
        <taxon>Camelineae</taxon>
        <taxon>Arabidopsis</taxon>
    </lineage>
</organism>
<dbReference type="EMBL" id="LR881466">
    <property type="protein sequence ID" value="CAD5314618.1"/>
    <property type="molecule type" value="Genomic_DNA"/>
</dbReference>
<dbReference type="InterPro" id="IPR003871">
    <property type="entry name" value="RFA1B/D_OB_1st"/>
</dbReference>
<feature type="domain" description="Replication factor A C-terminal" evidence="2">
    <location>
        <begin position="239"/>
        <end position="333"/>
    </location>
</feature>
<feature type="domain" description="Replication protein A 70 kDa DNA-binding subunit B/D first OB fold" evidence="1">
    <location>
        <begin position="7"/>
        <end position="107"/>
    </location>
</feature>
<dbReference type="CDD" id="cd04480">
    <property type="entry name" value="RPA1_DBD_A_like"/>
    <property type="match status" value="1"/>
</dbReference>
<dbReference type="Pfam" id="PF08646">
    <property type="entry name" value="Rep_fac-A_C"/>
    <property type="match status" value="1"/>
</dbReference>
<name>A0A7G2E1K1_ARATH</name>
<reference evidence="3 4" key="1">
    <citation type="submission" date="2020-09" db="EMBL/GenBank/DDBJ databases">
        <authorList>
            <person name="Ashkenazy H."/>
        </authorList>
    </citation>
    <scope>NUCLEOTIDE SEQUENCE [LARGE SCALE GENOMIC DNA]</scope>
    <source>
        <strain evidence="4">cv. Cdm-0</strain>
    </source>
</reference>
<evidence type="ECO:0000313" key="3">
    <source>
        <dbReference type="EMBL" id="CAD5314618.1"/>
    </source>
</evidence>
<accession>A0A7G2E1K1</accession>
<dbReference type="Gene3D" id="2.40.50.140">
    <property type="entry name" value="Nucleic acid-binding proteins"/>
    <property type="match status" value="2"/>
</dbReference>
<dbReference type="Pfam" id="PF02721">
    <property type="entry name" value="DUF223"/>
    <property type="match status" value="1"/>
</dbReference>
<evidence type="ECO:0000259" key="2">
    <source>
        <dbReference type="Pfam" id="PF08646"/>
    </source>
</evidence>
<dbReference type="Proteomes" id="UP000516314">
    <property type="component" value="Chromosome 1"/>
</dbReference>
<dbReference type="PANTHER" id="PTHR47165:SF4">
    <property type="entry name" value="OS03G0429900 PROTEIN"/>
    <property type="match status" value="1"/>
</dbReference>
<gene>
    <name evidence="3" type="ORF">AT9943_LOCUS3042</name>
</gene>
<evidence type="ECO:0000313" key="4">
    <source>
        <dbReference type="Proteomes" id="UP000516314"/>
    </source>
</evidence>
<dbReference type="AlphaFoldDB" id="A0A7G2E1K1"/>
<dbReference type="PANTHER" id="PTHR47165">
    <property type="entry name" value="OS03G0429900 PROTEIN"/>
    <property type="match status" value="1"/>
</dbReference>
<protein>
    <submittedName>
        <fullName evidence="3">(thale cress) hypothetical protein</fullName>
    </submittedName>
</protein>
<dbReference type="InterPro" id="IPR013955">
    <property type="entry name" value="Rep_factor-A_C"/>
</dbReference>
<sequence>MPLEITPISQLTSGTNPCNINVCIVRLWGFPKTDKPEEFTGIDLLLVDEKGTRIQASVKGKLLSEFQKDLKEGKCCVLMNFELCPNLGKFQSCDHPYKINFIFYTYIIGEIVGMNEVKSLTTAEGPTKLLNLQLKDLGLMKTLLYQGKGTVQSSKFTTKAYIHSPLPEILRFQEALCNEEPRLAITEIKSSKSAHISKQSFHLSERKTIIELMETNQVMTCNILASISLEPKASWFYIDKYSCEKCDKQITTTQPRFKLFVKATHNTCSASLILFDDVVIPLIKKSAYELLEQQVLFNCFGETPQELLDLGGRNYVFKIMVKHEAKHNQSSTYKMISLTDVLNVIQSFFESASTLNAIEQEIITVSGNSVGTSIGTTTQAEINFVDVDNLDNNEDNAYYISTPKPITKRFLATSKHVQQSSTKP</sequence>
<dbReference type="SUPFAM" id="SSF50249">
    <property type="entry name" value="Nucleic acid-binding proteins"/>
    <property type="match status" value="2"/>
</dbReference>
<evidence type="ECO:0000259" key="1">
    <source>
        <dbReference type="Pfam" id="PF02721"/>
    </source>
</evidence>
<dbReference type="InterPro" id="IPR012340">
    <property type="entry name" value="NA-bd_OB-fold"/>
</dbReference>
<proteinExistence type="predicted"/>